<dbReference type="RefSeq" id="WP_386808157.1">
    <property type="nucleotide sequence ID" value="NZ_JBHTMV010000003.1"/>
</dbReference>
<accession>A0ABW3WLD7</accession>
<reference evidence="2" key="1">
    <citation type="journal article" date="2019" name="Int. J. Syst. Evol. Microbiol.">
        <title>The Global Catalogue of Microorganisms (GCM) 10K type strain sequencing project: providing services to taxonomists for standard genome sequencing and annotation.</title>
        <authorList>
            <consortium name="The Broad Institute Genomics Platform"/>
            <consortium name="The Broad Institute Genome Sequencing Center for Infectious Disease"/>
            <person name="Wu L."/>
            <person name="Ma J."/>
        </authorList>
    </citation>
    <scope>NUCLEOTIDE SEQUENCE [LARGE SCALE GENOMIC DNA]</scope>
    <source>
        <strain evidence="2">CCUG 62221</strain>
    </source>
</reference>
<proteinExistence type="predicted"/>
<dbReference type="Proteomes" id="UP001597241">
    <property type="component" value="Unassembled WGS sequence"/>
</dbReference>
<evidence type="ECO:0000313" key="1">
    <source>
        <dbReference type="EMBL" id="MFD1293124.1"/>
    </source>
</evidence>
<evidence type="ECO:0000313" key="2">
    <source>
        <dbReference type="Proteomes" id="UP001597241"/>
    </source>
</evidence>
<comment type="caution">
    <text evidence="1">The sequence shown here is derived from an EMBL/GenBank/DDBJ whole genome shotgun (WGS) entry which is preliminary data.</text>
</comment>
<gene>
    <name evidence="1" type="ORF">ACFQ5N_04675</name>
</gene>
<protein>
    <submittedName>
        <fullName evidence="1">Uncharacterized protein</fullName>
    </submittedName>
</protein>
<keyword evidence="2" id="KW-1185">Reference proteome</keyword>
<dbReference type="EMBL" id="JBHTMV010000003">
    <property type="protein sequence ID" value="MFD1293124.1"/>
    <property type="molecule type" value="Genomic_DNA"/>
</dbReference>
<name>A0ABW3WLD7_9FLAO</name>
<organism evidence="1 2">
    <name type="scientific">Lutibacter holmesii</name>
    <dbReference type="NCBI Taxonomy" id="1137985"/>
    <lineage>
        <taxon>Bacteria</taxon>
        <taxon>Pseudomonadati</taxon>
        <taxon>Bacteroidota</taxon>
        <taxon>Flavobacteriia</taxon>
        <taxon>Flavobacteriales</taxon>
        <taxon>Flavobacteriaceae</taxon>
        <taxon>Lutibacter</taxon>
    </lineage>
</organism>
<sequence length="47" mass="5473">MKELIKQYEAAKNSALKFMNNGELHAYFDALIKMNHYKKLMIAVQAN</sequence>